<evidence type="ECO:0000256" key="1">
    <source>
        <dbReference type="SAM" id="SignalP"/>
    </source>
</evidence>
<feature type="chain" id="PRO_5023036214" evidence="1">
    <location>
        <begin position="21"/>
        <end position="50"/>
    </location>
</feature>
<evidence type="ECO:0000313" key="3">
    <source>
        <dbReference type="Proteomes" id="UP000323506"/>
    </source>
</evidence>
<organism evidence="2 3">
    <name type="scientific">Gossypium darwinii</name>
    <name type="common">Darwin's cotton</name>
    <name type="synonym">Gossypium barbadense var. darwinii</name>
    <dbReference type="NCBI Taxonomy" id="34276"/>
    <lineage>
        <taxon>Eukaryota</taxon>
        <taxon>Viridiplantae</taxon>
        <taxon>Streptophyta</taxon>
        <taxon>Embryophyta</taxon>
        <taxon>Tracheophyta</taxon>
        <taxon>Spermatophyta</taxon>
        <taxon>Magnoliopsida</taxon>
        <taxon>eudicotyledons</taxon>
        <taxon>Gunneridae</taxon>
        <taxon>Pentapetalae</taxon>
        <taxon>rosids</taxon>
        <taxon>malvids</taxon>
        <taxon>Malvales</taxon>
        <taxon>Malvaceae</taxon>
        <taxon>Malvoideae</taxon>
        <taxon>Gossypium</taxon>
    </lineage>
</organism>
<reference evidence="2 3" key="1">
    <citation type="submission" date="2019-06" db="EMBL/GenBank/DDBJ databases">
        <title>WGS assembly of Gossypium darwinii.</title>
        <authorList>
            <person name="Chen Z.J."/>
            <person name="Sreedasyam A."/>
            <person name="Ando A."/>
            <person name="Song Q."/>
            <person name="De L."/>
            <person name="Hulse-Kemp A."/>
            <person name="Ding M."/>
            <person name="Ye W."/>
            <person name="Kirkbride R."/>
            <person name="Jenkins J."/>
            <person name="Plott C."/>
            <person name="Lovell J."/>
            <person name="Lin Y.-M."/>
            <person name="Vaughn R."/>
            <person name="Liu B."/>
            <person name="Li W."/>
            <person name="Simpson S."/>
            <person name="Scheffler B."/>
            <person name="Saski C."/>
            <person name="Grover C."/>
            <person name="Hu G."/>
            <person name="Conover J."/>
            <person name="Carlson J."/>
            <person name="Shu S."/>
            <person name="Boston L."/>
            <person name="Williams M."/>
            <person name="Peterson D."/>
            <person name="Mcgee K."/>
            <person name="Jones D."/>
            <person name="Wendel J."/>
            <person name="Stelly D."/>
            <person name="Grimwood J."/>
            <person name="Schmutz J."/>
        </authorList>
    </citation>
    <scope>NUCLEOTIDE SEQUENCE [LARGE SCALE GENOMIC DNA]</scope>
    <source>
        <strain evidence="2">1808015.09</strain>
    </source>
</reference>
<keyword evidence="3" id="KW-1185">Reference proteome</keyword>
<gene>
    <name evidence="2" type="ORF">ES288_D08G081800v1</name>
</gene>
<sequence length="50" mass="5515">MNSVTLFLFVFLCQFGGSTASTRKGIDTHHNIHHPQHMIIDPTLLGVPGK</sequence>
<proteinExistence type="predicted"/>
<keyword evidence="1" id="KW-0732">Signal</keyword>
<dbReference type="Proteomes" id="UP000323506">
    <property type="component" value="Chromosome D08"/>
</dbReference>
<name>A0A5D2BKS4_GOSDA</name>
<dbReference type="AlphaFoldDB" id="A0A5D2BKS4"/>
<accession>A0A5D2BKS4</accession>
<protein>
    <submittedName>
        <fullName evidence="2">Uncharacterized protein</fullName>
    </submittedName>
</protein>
<dbReference type="EMBL" id="CM017708">
    <property type="protein sequence ID" value="TYG56673.1"/>
    <property type="molecule type" value="Genomic_DNA"/>
</dbReference>
<feature type="signal peptide" evidence="1">
    <location>
        <begin position="1"/>
        <end position="20"/>
    </location>
</feature>
<evidence type="ECO:0000313" key="2">
    <source>
        <dbReference type="EMBL" id="TYG56673.1"/>
    </source>
</evidence>